<dbReference type="FunFam" id="3.40.930.10:FF:000013">
    <property type="entry name" value="Solute carrier family 4 member 11"/>
    <property type="match status" value="1"/>
</dbReference>
<evidence type="ECO:0000313" key="24">
    <source>
        <dbReference type="EMBL" id="MXQ85184.1"/>
    </source>
</evidence>
<feature type="domain" description="DAAF9" evidence="22">
    <location>
        <begin position="827"/>
        <end position="1036"/>
    </location>
</feature>
<evidence type="ECO:0000256" key="6">
    <source>
        <dbReference type="ARBA" id="ARBA00022681"/>
    </source>
</evidence>
<dbReference type="Pfam" id="PF26246">
    <property type="entry name" value="PH_DAAF9"/>
    <property type="match status" value="1"/>
</dbReference>
<evidence type="ECO:0000256" key="17">
    <source>
        <dbReference type="SAM" id="Phobius"/>
    </source>
</evidence>
<dbReference type="InterPro" id="IPR058844">
    <property type="entry name" value="PB_DAAF9"/>
</dbReference>
<dbReference type="InterPro" id="IPR056414">
    <property type="entry name" value="DAAF9_CobW_C"/>
</dbReference>
<keyword evidence="11 17" id="KW-0472">Membrane</keyword>
<feature type="domain" description="DAAF9 pita-bread-like" evidence="21">
    <location>
        <begin position="298"/>
        <end position="578"/>
    </location>
</feature>
<dbReference type="GO" id="GO:0016323">
    <property type="term" value="C:basolateral plasma membrane"/>
    <property type="evidence" value="ECO:0007669"/>
    <property type="project" value="UniProtKB-SubCell"/>
</dbReference>
<gene>
    <name evidence="24" type="ORF">E5288_WYG004111</name>
</gene>
<feature type="transmembrane region" description="Helical" evidence="17">
    <location>
        <begin position="1658"/>
        <end position="1684"/>
    </location>
</feature>
<evidence type="ECO:0000259" key="23">
    <source>
        <dbReference type="Pfam" id="PF26246"/>
    </source>
</evidence>
<dbReference type="InterPro" id="IPR056498">
    <property type="entry name" value="DAAF9_N"/>
</dbReference>
<keyword evidence="7 17" id="KW-0812">Transmembrane</keyword>
<dbReference type="InterPro" id="IPR040342">
    <property type="entry name" value="DNAAF9"/>
</dbReference>
<evidence type="ECO:0000256" key="1">
    <source>
        <dbReference type="ARBA" id="ARBA00004554"/>
    </source>
</evidence>
<dbReference type="Pfam" id="PF23281">
    <property type="entry name" value="DAAF9_N"/>
    <property type="match status" value="1"/>
</dbReference>
<keyword evidence="8" id="KW-0769">Symport</keyword>
<reference evidence="24" key="1">
    <citation type="submission" date="2019-10" db="EMBL/GenBank/DDBJ databases">
        <title>The sequence and de novo assembly of the wild yak genome.</title>
        <authorList>
            <person name="Liu Y."/>
        </authorList>
    </citation>
    <scope>NUCLEOTIDE SEQUENCE [LARGE SCALE GENOMIC DNA]</scope>
    <source>
        <strain evidence="24">WY2019</strain>
    </source>
</reference>
<comment type="subunit">
    <text evidence="3">Homodimer.</text>
</comment>
<evidence type="ECO:0000256" key="14">
    <source>
        <dbReference type="ARBA" id="ARBA00071259"/>
    </source>
</evidence>
<evidence type="ECO:0000256" key="7">
    <source>
        <dbReference type="ARBA" id="ARBA00022692"/>
    </source>
</evidence>
<evidence type="ECO:0000256" key="4">
    <source>
        <dbReference type="ARBA" id="ARBA00022448"/>
    </source>
</evidence>
<evidence type="ECO:0000256" key="15">
    <source>
        <dbReference type="ARBA" id="ARBA00078657"/>
    </source>
</evidence>
<evidence type="ECO:0000259" key="19">
    <source>
        <dbReference type="Pfam" id="PF23281"/>
    </source>
</evidence>
<evidence type="ECO:0000256" key="13">
    <source>
        <dbReference type="ARBA" id="ARBA00052481"/>
    </source>
</evidence>
<evidence type="ECO:0000256" key="2">
    <source>
        <dbReference type="ARBA" id="ARBA00010993"/>
    </source>
</evidence>
<evidence type="ECO:0000259" key="21">
    <source>
        <dbReference type="Pfam" id="PF25203"/>
    </source>
</evidence>
<evidence type="ECO:0000256" key="9">
    <source>
        <dbReference type="ARBA" id="ARBA00022989"/>
    </source>
</evidence>
<feature type="transmembrane region" description="Helical" evidence="17">
    <location>
        <begin position="2093"/>
        <end position="2111"/>
    </location>
</feature>
<evidence type="ECO:0000259" key="18">
    <source>
        <dbReference type="Pfam" id="PF00955"/>
    </source>
</evidence>
<proteinExistence type="inferred from homology"/>
<dbReference type="Pfam" id="PF25203">
    <property type="entry name" value="PB_DAAF9"/>
    <property type="match status" value="1"/>
</dbReference>
<dbReference type="GO" id="GO:0015297">
    <property type="term" value="F:antiporter activity"/>
    <property type="evidence" value="ECO:0007669"/>
    <property type="project" value="UniProtKB-KW"/>
</dbReference>
<dbReference type="Pfam" id="PF00955">
    <property type="entry name" value="HCO3_cotransp"/>
    <property type="match status" value="1"/>
</dbReference>
<feature type="transmembrane region" description="Helical" evidence="17">
    <location>
        <begin position="2068"/>
        <end position="2087"/>
    </location>
</feature>
<feature type="domain" description="DAAF9 PH" evidence="23">
    <location>
        <begin position="594"/>
        <end position="798"/>
    </location>
</feature>
<keyword evidence="4" id="KW-0813">Transport</keyword>
<keyword evidence="9 17" id="KW-1133">Transmembrane helix</keyword>
<dbReference type="Gene3D" id="1.10.287.570">
    <property type="entry name" value="Helical hairpin bin"/>
    <property type="match status" value="1"/>
</dbReference>
<organism evidence="24 25">
    <name type="scientific">Bos mutus</name>
    <name type="common">wild yak</name>
    <dbReference type="NCBI Taxonomy" id="72004"/>
    <lineage>
        <taxon>Eukaryota</taxon>
        <taxon>Metazoa</taxon>
        <taxon>Chordata</taxon>
        <taxon>Craniata</taxon>
        <taxon>Vertebrata</taxon>
        <taxon>Euteleostomi</taxon>
        <taxon>Mammalia</taxon>
        <taxon>Eutheria</taxon>
        <taxon>Laurasiatheria</taxon>
        <taxon>Artiodactyla</taxon>
        <taxon>Ruminantia</taxon>
        <taxon>Pecora</taxon>
        <taxon>Bovidae</taxon>
        <taxon>Bovinae</taxon>
        <taxon>Bos</taxon>
    </lineage>
</organism>
<dbReference type="PANTHER" id="PTHR33664:SF1">
    <property type="entry name" value="DYNEIN AXONEMAL ASSEMBLY FACTOR 9"/>
    <property type="match status" value="1"/>
</dbReference>
<evidence type="ECO:0000256" key="3">
    <source>
        <dbReference type="ARBA" id="ARBA00011738"/>
    </source>
</evidence>
<feature type="domain" description="DAAF9 N-terminal" evidence="19">
    <location>
        <begin position="101"/>
        <end position="295"/>
    </location>
</feature>
<feature type="transmembrane region" description="Helical" evidence="17">
    <location>
        <begin position="1615"/>
        <end position="1637"/>
    </location>
</feature>
<dbReference type="FunFam" id="1.10.287.570:FF:000002">
    <property type="entry name" value="Solute carrier family 4 member 11"/>
    <property type="match status" value="1"/>
</dbReference>
<dbReference type="PANTHER" id="PTHR33664">
    <property type="entry name" value="RCG26366"/>
    <property type="match status" value="1"/>
</dbReference>
<evidence type="ECO:0000313" key="25">
    <source>
        <dbReference type="Proteomes" id="UP000322234"/>
    </source>
</evidence>
<dbReference type="GO" id="GO:0050801">
    <property type="term" value="P:monoatomic ion homeostasis"/>
    <property type="evidence" value="ECO:0007669"/>
    <property type="project" value="UniProtKB-ARBA"/>
</dbReference>
<evidence type="ECO:0000256" key="11">
    <source>
        <dbReference type="ARBA" id="ARBA00023136"/>
    </source>
</evidence>
<comment type="caution">
    <text evidence="24">The sequence shown here is derived from an EMBL/GenBank/DDBJ whole genome shotgun (WGS) entry which is preliminary data.</text>
</comment>
<evidence type="ECO:0000259" key="22">
    <source>
        <dbReference type="Pfam" id="PF25204"/>
    </source>
</evidence>
<comment type="catalytic activity">
    <reaction evidence="13">
        <text>tetrahydroxoborate(in) + 2 Na(+)(in) = tetrahydroxoborate(out) + 2 Na(+)(out)</text>
        <dbReference type="Rhea" id="RHEA:66816"/>
        <dbReference type="ChEBI" id="CHEBI:29101"/>
        <dbReference type="ChEBI" id="CHEBI:41132"/>
    </reaction>
    <physiologicalReaction direction="left-to-right" evidence="13">
        <dbReference type="Rhea" id="RHEA:66817"/>
    </physiologicalReaction>
</comment>
<dbReference type="CDD" id="cd22936">
    <property type="entry name" value="shulin_C20orf194-like"/>
    <property type="match status" value="1"/>
</dbReference>
<dbReference type="GO" id="GO:0042044">
    <property type="term" value="P:fluid transport"/>
    <property type="evidence" value="ECO:0007669"/>
    <property type="project" value="UniProtKB-ARBA"/>
</dbReference>
<evidence type="ECO:0000256" key="8">
    <source>
        <dbReference type="ARBA" id="ARBA00022847"/>
    </source>
</evidence>
<feature type="transmembrane region" description="Helical" evidence="17">
    <location>
        <begin position="2021"/>
        <end position="2041"/>
    </location>
</feature>
<dbReference type="Pfam" id="PF25204">
    <property type="entry name" value="DAAF9_2"/>
    <property type="match status" value="1"/>
</dbReference>
<dbReference type="InterPro" id="IPR011531">
    <property type="entry name" value="HCO3_transpt-like_TM_dom"/>
</dbReference>
<feature type="transmembrane region" description="Helical" evidence="17">
    <location>
        <begin position="1812"/>
        <end position="1831"/>
    </location>
</feature>
<dbReference type="InterPro" id="IPR057478">
    <property type="entry name" value="DAAF9_2"/>
</dbReference>
<dbReference type="InterPro" id="IPR058843">
    <property type="entry name" value="PH_DAAF9"/>
</dbReference>
<evidence type="ECO:0000259" key="20">
    <source>
        <dbReference type="Pfam" id="PF23319"/>
    </source>
</evidence>
<feature type="domain" description="DAAF9 CobW C-like" evidence="20">
    <location>
        <begin position="1073"/>
        <end position="1139"/>
    </location>
</feature>
<feature type="transmembrane region" description="Helical" evidence="17">
    <location>
        <begin position="1891"/>
        <end position="1913"/>
    </location>
</feature>
<name>A0A6B0RBB1_9CETA</name>
<protein>
    <recommendedName>
        <fullName evidence="14">Solute carrier family 4 member 11</fullName>
    </recommendedName>
    <alternativeName>
        <fullName evidence="15">Sodium borate cotransporter 1</fullName>
    </alternativeName>
</protein>
<evidence type="ECO:0000256" key="16">
    <source>
        <dbReference type="SAM" id="MobiDB-lite"/>
    </source>
</evidence>
<sequence length="2128" mass="239126">MPTLRSSSCRYQSSSSRSSASSPLRRAVAAGRRRGAGLLLLVLLCLSLCPAMTGTRSGLQRVRYNDGLAQGKTQDPGITRAFGHIDMDSGKPVFKVMSYMFLRTLCCSRLRQVQRILTQSSKSRPDGILCILGIDSRYNEGCRELANYLLLGLYNQNASDFEKTGFSEEVLDDVIILIKSDSVHLYCNPVNYRYLLPYVAHWRNLHFHCMTENEYEDEEAAEEFKIASFVDMVRDCSRIGIPYSSQGHLQIFDMFVVEKWPVVQAFALEGIGGDGFFTMKYELQDVSLNLWNVYSKMDPVSLESLLSEDLVAFEYQWTSFFANFDTEIPFLLELSESQAGEPFRSYFSHGMISSHITENSPNRQPFVLFGNHSTRENLNAGNFNFPSEGHLVRSTGPSGSFARHMVVQCVSPKGPLACSRTYFFGATHVPYLGDDNKLPKKTEQIRLLSQVYATVIEAVLAAIACYAKTSSLIKAKEVAEQTLGSGLNSVELMQFKATLRSKMAFHIHAVNNQGRIVPLDSEDSLYFVKTACMAIYDIPDLLGGRGCLGSVVFSESFLTSQILVKEKDGTVITETSFIILTAAIPRFCSWLVEDIEVKLSEKTQQSVLGDECFLGTFLTRGEGAYLYSSNSQSLPEEGKVHFFSNGLLFSDRHHGNIIISKDHMNSILFYDGDSTSVVAALLIDFKSSLLPHLPVHFHGSSNFLMIVLFPKSKIYQTFYSEVFSPWQQQTNSGLSLKVIQEDGLSVEQKRLHSRAQKLFSVLSHSAGEKQSPLKLLSAKLPELNGFLQHFAVSSISQEPVVRTHLPVLLQQAEINPIHRVENDKVIISIVTGLPGCHASELCAFLVTLHKEYGRWMVYRQVMDSSECFHAAHFQRYLSSALEAQQNRSARQSAYVRKKTRLLVVLQGYTDVIDVVQALQTHPDSNVKSSFTIGTITVCVEPLSCYMEHRFLFPKFLDQCSQGLVSNVVFTSHTMEQRHPLLVQLQSLIRAANPSASFILAENGIVTRNEDIELILSENSFSSPQMLRSRYLMYPGWQYIITLKAPITYIYNFLNLLRYEGKFDAGSVFPLMVQICVWFGRPLEKTRFVAKCKAIQSSIKPSPFSGNIYHILGKVKFSDSERMMEVCHNTLANSLSIVPVLEGPTPPPDSRTSPQSSSGQQECYLVFIGCSLKEESVKDWLRQSAKQKPQRKALKTRGMLTQQEIRNIHVKRHLDPLPAGYFYNGTQFVNFFGDKTDFHPPPLAPRLRAFFLNEVPVMDQFMNDYVEEANREIEKYNQNSSVMSQNGYFEDAGYLKCDTDDASETREESLRDEAFDTVNSSIVSGESIRFFVNVNLEVQPTQSAESESPGGYGLLHTSRKYLKLKNFEEEIRAHRDLDGFLARARIILDETATSLDDVLRAMLSRLAQNPYNTEPDCNLDLLTAMLFTDAGAPMEGKAVHLLSDTIQGVTATVTGVQYQQSWICILCTSKALLRRHVCISRLDRPQNWGENSCEVRFVILVLAPPKMKSTKTATEVGRTFATMMLDIAFRQKLLKTRTEEEFKEALVHQRQLLTVMSHCPSVSMDYSTSSICIPPRQKDFLPMGKGIQEDIARRFPVYPLDFTDGIIGKNKAVGKYITTTLFLYFACLLPTIAFGSLNDENTSGAIDVQKTVAGQGIGGLLYALFSGQPLVVLLTTAPLALYINVIRGICDDYNLDFSTFYAWTGLWNSFFLTLYALFNLSLVMSLFKRSTEEIIALFISITFVLDAIKGTVKIFQKYYYGHDAALFKDEPSLVSLLGLNSSLHTALNTSFLTSPPELTSTGSQDPEPLARDTAVLSLLIMLGTLWLSYTLYQLKKSPYLNPYVRELLSDCALPISVLTFSLISSYGFQEIKMVKFRYSPSNSLFEIAEMHSLSLVAISSAMGLGFLLSMLFFIEQNLVAALANAPQNRLVKGTAYHWDLLLIAIINTGLSLFGLPWIHAAYPHSLLHVRALALVEEHVENGHIYETIVNVKETRLTSLGASILVGFSLLLLPFPLQWIPKPVLYGLFLYLALTSIDGNQLFQRMVLLLKDQTSYPPTHYIRRVPQRKIHYFTGLQVLQLLLLCAFGMSPLLYMKMVFPLIMIAMIPIRYNVLPQIIEAKYLDAMDAEH</sequence>
<feature type="transmembrane region" description="Helical" evidence="17">
    <location>
        <begin position="1933"/>
        <end position="1957"/>
    </location>
</feature>
<keyword evidence="5" id="KW-1003">Cell membrane</keyword>
<keyword evidence="25" id="KW-1185">Reference proteome</keyword>
<dbReference type="Pfam" id="PF23319">
    <property type="entry name" value="CobW_C_DAAF9"/>
    <property type="match status" value="1"/>
</dbReference>
<dbReference type="Gene3D" id="3.40.930.10">
    <property type="entry name" value="Mannitol-specific EII, Chain A"/>
    <property type="match status" value="1"/>
</dbReference>
<dbReference type="GO" id="GO:0006820">
    <property type="term" value="P:monoatomic anion transport"/>
    <property type="evidence" value="ECO:0007669"/>
    <property type="project" value="InterPro"/>
</dbReference>
<feature type="transmembrane region" description="Helical" evidence="17">
    <location>
        <begin position="1851"/>
        <end position="1870"/>
    </location>
</feature>
<feature type="region of interest" description="Disordered" evidence="16">
    <location>
        <begin position="1"/>
        <end position="24"/>
    </location>
</feature>
<keyword evidence="12" id="KW-0325">Glycoprotein</keyword>
<keyword evidence="10" id="KW-0406">Ion transport</keyword>
<evidence type="ECO:0000256" key="10">
    <source>
        <dbReference type="ARBA" id="ARBA00023065"/>
    </source>
</evidence>
<dbReference type="SUPFAM" id="SSF55804">
    <property type="entry name" value="Phoshotransferase/anion transport protein"/>
    <property type="match status" value="1"/>
</dbReference>
<dbReference type="InterPro" id="IPR016152">
    <property type="entry name" value="PTrfase/Anion_transptr"/>
</dbReference>
<feature type="transmembrane region" description="Helical" evidence="17">
    <location>
        <begin position="1704"/>
        <end position="1726"/>
    </location>
</feature>
<feature type="domain" description="Bicarbonate transporter-like transmembrane" evidence="18">
    <location>
        <begin position="1584"/>
        <end position="2127"/>
    </location>
</feature>
<comment type="similarity">
    <text evidence="2">Belongs to the anion exchanger (TC 2.A.31) family.</text>
</comment>
<evidence type="ECO:0000256" key="5">
    <source>
        <dbReference type="ARBA" id="ARBA00022475"/>
    </source>
</evidence>
<keyword evidence="6" id="KW-0039">Anion exchange</keyword>
<evidence type="ECO:0000256" key="12">
    <source>
        <dbReference type="ARBA" id="ARBA00023180"/>
    </source>
</evidence>
<dbReference type="GO" id="GO:0015293">
    <property type="term" value="F:symporter activity"/>
    <property type="evidence" value="ECO:0007669"/>
    <property type="project" value="UniProtKB-KW"/>
</dbReference>
<accession>A0A6B0RBB1</accession>
<feature type="transmembrane region" description="Helical" evidence="17">
    <location>
        <begin position="1995"/>
        <end position="2015"/>
    </location>
</feature>
<comment type="subcellular location">
    <subcellularLocation>
        <location evidence="1">Basolateral cell membrane</location>
        <topology evidence="1">Multi-pass membrane protein</topology>
    </subcellularLocation>
</comment>
<dbReference type="Proteomes" id="UP000322234">
    <property type="component" value="Unassembled WGS sequence"/>
</dbReference>
<dbReference type="EMBL" id="VBQZ03000024">
    <property type="protein sequence ID" value="MXQ85184.1"/>
    <property type="molecule type" value="Genomic_DNA"/>
</dbReference>